<dbReference type="EMBL" id="LR796334">
    <property type="protein sequence ID" value="CAB4137560.1"/>
    <property type="molecule type" value="Genomic_DNA"/>
</dbReference>
<feature type="transmembrane region" description="Helical" evidence="1">
    <location>
        <begin position="18"/>
        <end position="34"/>
    </location>
</feature>
<evidence type="ECO:0000256" key="1">
    <source>
        <dbReference type="SAM" id="Phobius"/>
    </source>
</evidence>
<reference evidence="2" key="1">
    <citation type="submission" date="2020-04" db="EMBL/GenBank/DDBJ databases">
        <authorList>
            <person name="Chiriac C."/>
            <person name="Salcher M."/>
            <person name="Ghai R."/>
            <person name="Kavagutti S V."/>
        </authorList>
    </citation>
    <scope>NUCLEOTIDE SEQUENCE</scope>
</reference>
<keyword evidence="1" id="KW-1133">Transmembrane helix</keyword>
<gene>
    <name evidence="2" type="ORF">UFOVP324_46</name>
</gene>
<keyword evidence="1" id="KW-0812">Transmembrane</keyword>
<organism evidence="2">
    <name type="scientific">uncultured Caudovirales phage</name>
    <dbReference type="NCBI Taxonomy" id="2100421"/>
    <lineage>
        <taxon>Viruses</taxon>
        <taxon>Duplodnaviria</taxon>
        <taxon>Heunggongvirae</taxon>
        <taxon>Uroviricota</taxon>
        <taxon>Caudoviricetes</taxon>
        <taxon>Peduoviridae</taxon>
        <taxon>Maltschvirus</taxon>
        <taxon>Maltschvirus maltsch</taxon>
    </lineage>
</organism>
<evidence type="ECO:0000313" key="2">
    <source>
        <dbReference type="EMBL" id="CAB4137560.1"/>
    </source>
</evidence>
<proteinExistence type="predicted"/>
<name>A0A6J5LXQ1_9CAUD</name>
<keyword evidence="1" id="KW-0472">Membrane</keyword>
<protein>
    <submittedName>
        <fullName evidence="2">Uncharacterized protein</fullName>
    </submittedName>
</protein>
<sequence>MDSRCDCTYFKLYQMRKLTILLMATIAGYYFWTINKKEIEHPHKPVYIKLVEEDFHDDFDSTYYYHGCKADTFKTNHKCNGK</sequence>
<accession>A0A6J5LXQ1</accession>